<protein>
    <recommendedName>
        <fullName evidence="8">RRM domain-containing protein</fullName>
    </recommendedName>
</protein>
<dbReference type="InterPro" id="IPR035979">
    <property type="entry name" value="RBD_domain_sf"/>
</dbReference>
<dbReference type="GO" id="GO:0000398">
    <property type="term" value="P:mRNA splicing, via spliceosome"/>
    <property type="evidence" value="ECO:0007669"/>
    <property type="project" value="InterPro"/>
</dbReference>
<feature type="domain" description="RRM" evidence="8">
    <location>
        <begin position="265"/>
        <end position="350"/>
    </location>
</feature>
<feature type="region of interest" description="Disordered" evidence="7">
    <location>
        <begin position="88"/>
        <end position="117"/>
    </location>
</feature>
<dbReference type="InterPro" id="IPR012677">
    <property type="entry name" value="Nucleotide-bd_a/b_plait_sf"/>
</dbReference>
<dbReference type="CDD" id="cd12282">
    <property type="entry name" value="RRM2_TatSF1_like"/>
    <property type="match status" value="1"/>
</dbReference>
<proteinExistence type="inferred from homology"/>
<reference evidence="9" key="1">
    <citation type="journal article" date="2023" name="bioRxiv">
        <title>Scaffold-level genome assemblies of two parasitoid biocontrol wasps reveal the parthenogenesis mechanism and an associated novel virus.</title>
        <authorList>
            <person name="Inwood S."/>
            <person name="Skelly J."/>
            <person name="Guhlin J."/>
            <person name="Harrop T."/>
            <person name="Goldson S."/>
            <person name="Dearden P."/>
        </authorList>
    </citation>
    <scope>NUCLEOTIDE SEQUENCE</scope>
    <source>
        <strain evidence="9">Irish</strain>
        <tissue evidence="9">Whole body</tissue>
    </source>
</reference>
<evidence type="ECO:0000313" key="9">
    <source>
        <dbReference type="EMBL" id="KAK0171952.1"/>
    </source>
</evidence>
<dbReference type="PROSITE" id="PS50102">
    <property type="entry name" value="RRM"/>
    <property type="match status" value="2"/>
</dbReference>
<keyword evidence="2" id="KW-0507">mRNA processing</keyword>
<evidence type="ECO:0000256" key="5">
    <source>
        <dbReference type="ARBA" id="ARBA00023187"/>
    </source>
</evidence>
<dbReference type="GO" id="GO:0003723">
    <property type="term" value="F:RNA binding"/>
    <property type="evidence" value="ECO:0007669"/>
    <property type="project" value="UniProtKB-UniRule"/>
</dbReference>
<dbReference type="Proteomes" id="UP001168990">
    <property type="component" value="Unassembled WGS sequence"/>
</dbReference>
<dbReference type="Gene3D" id="3.30.70.330">
    <property type="match status" value="2"/>
</dbReference>
<dbReference type="EMBL" id="JAQQBS010000002">
    <property type="protein sequence ID" value="KAK0171952.1"/>
    <property type="molecule type" value="Genomic_DNA"/>
</dbReference>
<keyword evidence="4 6" id="KW-0694">RNA-binding</keyword>
<organism evidence="9 10">
    <name type="scientific">Microctonus aethiopoides</name>
    <dbReference type="NCBI Taxonomy" id="144406"/>
    <lineage>
        <taxon>Eukaryota</taxon>
        <taxon>Metazoa</taxon>
        <taxon>Ecdysozoa</taxon>
        <taxon>Arthropoda</taxon>
        <taxon>Hexapoda</taxon>
        <taxon>Insecta</taxon>
        <taxon>Pterygota</taxon>
        <taxon>Neoptera</taxon>
        <taxon>Endopterygota</taxon>
        <taxon>Hymenoptera</taxon>
        <taxon>Apocrita</taxon>
        <taxon>Ichneumonoidea</taxon>
        <taxon>Braconidae</taxon>
        <taxon>Euphorinae</taxon>
        <taxon>Microctonus</taxon>
    </lineage>
</organism>
<dbReference type="SMART" id="SM00360">
    <property type="entry name" value="RRM"/>
    <property type="match status" value="2"/>
</dbReference>
<dbReference type="PANTHER" id="PTHR15608:SF0">
    <property type="entry name" value="HIV TAT-SPECIFIC FACTOR 1"/>
    <property type="match status" value="1"/>
</dbReference>
<keyword evidence="3" id="KW-0677">Repeat</keyword>
<name>A0AA39FLR2_9HYME</name>
<evidence type="ECO:0000256" key="2">
    <source>
        <dbReference type="ARBA" id="ARBA00022664"/>
    </source>
</evidence>
<dbReference type="PANTHER" id="PTHR15608">
    <property type="entry name" value="SPLICING FACTOR U2AF-ASSOCIATED PROTEIN 2"/>
    <property type="match status" value="1"/>
</dbReference>
<feature type="region of interest" description="Disordered" evidence="7">
    <location>
        <begin position="1"/>
        <end position="46"/>
    </location>
</feature>
<dbReference type="SUPFAM" id="SSF54928">
    <property type="entry name" value="RNA-binding domain, RBD"/>
    <property type="match status" value="2"/>
</dbReference>
<dbReference type="GO" id="GO:0005684">
    <property type="term" value="C:U2-type spliceosomal complex"/>
    <property type="evidence" value="ECO:0007669"/>
    <property type="project" value="TreeGrafter"/>
</dbReference>
<evidence type="ECO:0000259" key="8">
    <source>
        <dbReference type="PROSITE" id="PS50102"/>
    </source>
</evidence>
<feature type="compositionally biased region" description="Polar residues" evidence="7">
    <location>
        <begin position="23"/>
        <end position="33"/>
    </location>
</feature>
<sequence length="391" mass="45046">MNITNECDEEKNESAETSDVDESTSNLTSTSTMAPGGTYGFENDTHTYTDATDGTVYIWDKEKRAWFPKIDDDFMARYQMSYGFTDSNVEDKSEKSSVVNDPKNVQVDKEQKKAEAKRKAVEPPTWFEVDPAHNTAIYISGLPLDVTMDELVELVSKCGLIARDDKNQNKIKLYRDGDGNPKGDALCTYIKVASVELALSVLDGSQMRGKTLSIQRAKFQMKGQYNPGLKPKRKRKDKDRQKKIQEKLFDWRPDRLPGEPQKCERVVIIKNLFTPEDFDKDVTLLLEYQQDVRSECLKCGDVRKVTIYDRHPEGVAQVTFSEPTEAQACIQLLNGRWFGQRKITAELWDGKTRYKIVETEEEIEKRIDKWDKYLEREEEQREENAKKNNAT</sequence>
<evidence type="ECO:0000256" key="3">
    <source>
        <dbReference type="ARBA" id="ARBA00022737"/>
    </source>
</evidence>
<accession>A0AA39FLR2</accession>
<dbReference type="GO" id="GO:0005686">
    <property type="term" value="C:U2 snRNP"/>
    <property type="evidence" value="ECO:0007669"/>
    <property type="project" value="TreeGrafter"/>
</dbReference>
<evidence type="ECO:0000256" key="4">
    <source>
        <dbReference type="ARBA" id="ARBA00022884"/>
    </source>
</evidence>
<comment type="similarity">
    <text evidence="1">Belongs to the HTATSF1 family.</text>
</comment>
<reference evidence="9" key="2">
    <citation type="submission" date="2023-03" db="EMBL/GenBank/DDBJ databases">
        <authorList>
            <person name="Inwood S.N."/>
            <person name="Skelly J.G."/>
            <person name="Guhlin J."/>
            <person name="Harrop T.W.R."/>
            <person name="Goldson S.G."/>
            <person name="Dearden P.K."/>
        </authorList>
    </citation>
    <scope>NUCLEOTIDE SEQUENCE</scope>
    <source>
        <strain evidence="9">Irish</strain>
        <tissue evidence="9">Whole body</tissue>
    </source>
</reference>
<gene>
    <name evidence="9" type="ORF">PV328_005338</name>
</gene>
<dbReference type="Pfam" id="PF00076">
    <property type="entry name" value="RRM_1"/>
    <property type="match status" value="2"/>
</dbReference>
<dbReference type="InterPro" id="IPR034392">
    <property type="entry name" value="TatSF1-like_RRM1"/>
</dbReference>
<evidence type="ECO:0000256" key="1">
    <source>
        <dbReference type="ARBA" id="ARBA00007747"/>
    </source>
</evidence>
<evidence type="ECO:0000256" key="6">
    <source>
        <dbReference type="PROSITE-ProRule" id="PRU00176"/>
    </source>
</evidence>
<evidence type="ECO:0000313" key="10">
    <source>
        <dbReference type="Proteomes" id="UP001168990"/>
    </source>
</evidence>
<feature type="domain" description="RRM" evidence="8">
    <location>
        <begin position="135"/>
        <end position="219"/>
    </location>
</feature>
<keyword evidence="5" id="KW-0508">mRNA splicing</keyword>
<dbReference type="InterPro" id="IPR034393">
    <property type="entry name" value="TatSF1-like"/>
</dbReference>
<dbReference type="AlphaFoldDB" id="A0AA39FLR2"/>
<keyword evidence="10" id="KW-1185">Reference proteome</keyword>
<feature type="compositionally biased region" description="Basic and acidic residues" evidence="7">
    <location>
        <begin position="106"/>
        <end position="117"/>
    </location>
</feature>
<dbReference type="FunFam" id="3.30.70.330:FF:000105">
    <property type="entry name" value="HIV Tat-specific factor 1 homolog"/>
    <property type="match status" value="1"/>
</dbReference>
<feature type="compositionally biased region" description="Acidic residues" evidence="7">
    <location>
        <begin position="1"/>
        <end position="22"/>
    </location>
</feature>
<comment type="caution">
    <text evidence="9">The sequence shown here is derived from an EMBL/GenBank/DDBJ whole genome shotgun (WGS) entry which is preliminary data.</text>
</comment>
<evidence type="ECO:0000256" key="7">
    <source>
        <dbReference type="SAM" id="MobiDB-lite"/>
    </source>
</evidence>
<dbReference type="CDD" id="cd12281">
    <property type="entry name" value="RRM1_TatSF1_like"/>
    <property type="match status" value="1"/>
</dbReference>
<dbReference type="InterPro" id="IPR000504">
    <property type="entry name" value="RRM_dom"/>
</dbReference>